<proteinExistence type="predicted"/>
<dbReference type="InterPro" id="IPR027417">
    <property type="entry name" value="P-loop_NTPase"/>
</dbReference>
<dbReference type="Proteomes" id="UP000228754">
    <property type="component" value="Unassembled WGS sequence"/>
</dbReference>
<dbReference type="EMBL" id="NKHG01000119">
    <property type="protein sequence ID" value="PCK18305.1"/>
    <property type="molecule type" value="Genomic_DNA"/>
</dbReference>
<reference evidence="1 2" key="1">
    <citation type="submission" date="2017-06" db="EMBL/GenBank/DDBJ databases">
        <title>Draft Genome Sequence of Bacillus sp Strain 36R Isolated from saline sediment at Atanasia, Sonora, Mexico.</title>
        <authorList>
            <person name="Sanchez Diaz R."/>
            <person name="Quiroz Macias M.E."/>
            <person name="Ibarra Gamez J.C."/>
            <person name="Enciso Ibarra J."/>
            <person name="Gomez Gil B."/>
            <person name="Galaviz Silva L."/>
        </authorList>
    </citation>
    <scope>NUCLEOTIDE SEQUENCE [LARGE SCALE GENOMIC DNA]</scope>
    <source>
        <strain evidence="1 2">36R_ATNSAL</strain>
    </source>
</reference>
<dbReference type="AlphaFoldDB" id="A0A2A5ILW4"/>
<evidence type="ECO:0000313" key="2">
    <source>
        <dbReference type="Proteomes" id="UP000228754"/>
    </source>
</evidence>
<name>A0A2A5ILW4_BACPU</name>
<accession>A0A2A5ILW4</accession>
<dbReference type="OrthoDB" id="2498434at2"/>
<gene>
    <name evidence="1" type="ORF">CEY02_19080</name>
</gene>
<dbReference type="Gene3D" id="3.40.50.300">
    <property type="entry name" value="P-loop containing nucleotide triphosphate hydrolases"/>
    <property type="match status" value="1"/>
</dbReference>
<sequence length="507" mass="58783">MGKHLAEFVDPSQVHEALFVGYLWSNPALYQRYKTHKITNKSFTEQTWYFYYTVGLQMFDNGIRDFDDKTVYSFVVSRPKEKNKKSYIDAYNDFGAFQTVEEIMNECQKDTQNEEYHLSEIQKFEVLRNMQDIGLIDIGNEEQIVKLTRMNLKQLQMYIQFKHKEMFAHVNAGEVIEHDLVDDLDETIEDLDSGESMGIPLHDSPRLSRKIKGWKDGSLYYLVLASGVGKSSIAMEKFILSLFENQEKAILAINEESVKKWRSLLLATICSKILKMPLNREKMHEGKFDKDTLHKLNKAKAWAVEKGQGLIKTLELKKYRIEDVLSRVELYRPKGYKKLIIDTFKPDRSSKDKARWEAFSDSAQELHDLIKEDNQNVGTLATVQLKLGKESRFLDLDATGKSMEINEVAAVVMMGRLLYDDEYPGAKTANGKNSPYILHPYNYKKDEVTGTYYREDYDLDPNKTYLVLFLAKNRFGSEEEQILFEVSYGINTFKEVALVQVPRIGTH</sequence>
<protein>
    <submittedName>
        <fullName evidence="1">Replication protein</fullName>
    </submittedName>
</protein>
<organism evidence="1 2">
    <name type="scientific">Bacillus pumilus</name>
    <name type="common">Bacillus mesentericus</name>
    <dbReference type="NCBI Taxonomy" id="1408"/>
    <lineage>
        <taxon>Bacteria</taxon>
        <taxon>Bacillati</taxon>
        <taxon>Bacillota</taxon>
        <taxon>Bacilli</taxon>
        <taxon>Bacillales</taxon>
        <taxon>Bacillaceae</taxon>
        <taxon>Bacillus</taxon>
    </lineage>
</organism>
<comment type="caution">
    <text evidence="1">The sequence shown here is derived from an EMBL/GenBank/DDBJ whole genome shotgun (WGS) entry which is preliminary data.</text>
</comment>
<evidence type="ECO:0000313" key="1">
    <source>
        <dbReference type="EMBL" id="PCK18305.1"/>
    </source>
</evidence>